<keyword evidence="1" id="KW-1133">Transmembrane helix</keyword>
<dbReference type="InterPro" id="IPR052728">
    <property type="entry name" value="O2_lipid_transport_reg"/>
</dbReference>
<proteinExistence type="predicted"/>
<sequence length="724" mass="83265">MQLFEEYLNIRRLFLFAFLLLYIPSNSYCCLLCPLHIPARPKPLDQFRVPSIQKLIRTSETIEWLCQNGSRLSTISPECRSEVAHLFCSLTGFVASLKAEECPGQENKEQCVKCRKENERLYNVNKWIMTWVDSVGKMPSGISDGNYHWLGDYEQCQRLKSQGLFNGRYCLLEFHVPGAVIRPEQCPEKGTDPLEVVLGICLPANCSTEETQGLVEYVAEHHPIQVNCQPPGQWPLVGIILVGILLLWLSVLLFVSAFRWFHHLQFPPIFDAFCLQIHLRHSLRTTQPKDNQRFQSIHGIQVIAASLLVLGQAQVLVLPYLENTGHHYALLEKWPAQIALNPTLLADTLLALDLFQLAVNESKRRPKRSLIQIVWRRFLRIWPIYALITLSMAFVFAHLGEGPMWSRTDIAKRCSNNWPENIFFIQNLLGYSHTCLNFGHLISLEAQFILFLFLPIFYLISIGYKRSILILLISGLILSNLLFLFFGFLFKFPPTLIPHLRMEIEDFAPFANFLITPFARASSPIIGLLFALFLLQKWDEWQHLVKALSLIGLLTTLFLMMFILWAPFWIFNDSIISLIYGTIHRPFWSFLLFCFLGFLEANLKGSVLAKLLCWRVFRPLSKLVLIVLLLSEPIALSLFASLHRPVHTTPLSSLLSFIGIFVCSFLFSFVLDCSIIRPVRNLFLKIYGEKEKVEVEKNKEENVEKEGAIEEETENFLGKSKNEI</sequence>
<feature type="transmembrane region" description="Helical" evidence="1">
    <location>
        <begin position="510"/>
        <end position="535"/>
    </location>
</feature>
<evidence type="ECO:0000313" key="3">
    <source>
        <dbReference type="Proteomes" id="UP000887563"/>
    </source>
</evidence>
<dbReference type="Proteomes" id="UP000887563">
    <property type="component" value="Unplaced"/>
</dbReference>
<feature type="transmembrane region" description="Helical" evidence="1">
    <location>
        <begin position="547"/>
        <end position="571"/>
    </location>
</feature>
<keyword evidence="3" id="KW-1185">Reference proteome</keyword>
<keyword evidence="1" id="KW-0812">Transmembrane</keyword>
<dbReference type="Pfam" id="PF01757">
    <property type="entry name" value="Acyl_transf_3"/>
    <property type="match status" value="1"/>
</dbReference>
<dbReference type="InterPro" id="IPR006621">
    <property type="entry name" value="Nose-resist-to-fluoxetine_N"/>
</dbReference>
<feature type="transmembrane region" description="Helical" evidence="1">
    <location>
        <begin position="234"/>
        <end position="255"/>
    </location>
</feature>
<evidence type="ECO:0000256" key="1">
    <source>
        <dbReference type="SAM" id="Phobius"/>
    </source>
</evidence>
<evidence type="ECO:0000313" key="4">
    <source>
        <dbReference type="WBParaSite" id="Minc3s01012g19841"/>
    </source>
</evidence>
<dbReference type="AlphaFoldDB" id="A0A914M077"/>
<name>A0A914M077_MELIC</name>
<feature type="transmembrane region" description="Helical" evidence="1">
    <location>
        <begin position="583"/>
        <end position="603"/>
    </location>
</feature>
<feature type="transmembrane region" description="Helical" evidence="1">
    <location>
        <begin position="623"/>
        <end position="642"/>
    </location>
</feature>
<dbReference type="WBParaSite" id="Minc3s01012g19841">
    <property type="protein sequence ID" value="Minc3s01012g19841"/>
    <property type="gene ID" value="Minc3s01012g19841"/>
</dbReference>
<dbReference type="SMART" id="SM00703">
    <property type="entry name" value="NRF"/>
    <property type="match status" value="1"/>
</dbReference>
<dbReference type="PANTHER" id="PTHR11161">
    <property type="entry name" value="O-ACYLTRANSFERASE"/>
    <property type="match status" value="1"/>
</dbReference>
<dbReference type="InterPro" id="IPR002656">
    <property type="entry name" value="Acyl_transf_3_dom"/>
</dbReference>
<reference evidence="4" key="1">
    <citation type="submission" date="2022-11" db="UniProtKB">
        <authorList>
            <consortium name="WormBaseParasite"/>
        </authorList>
    </citation>
    <scope>IDENTIFICATION</scope>
</reference>
<feature type="transmembrane region" description="Helical" evidence="1">
    <location>
        <begin position="654"/>
        <end position="676"/>
    </location>
</feature>
<feature type="transmembrane region" description="Helical" evidence="1">
    <location>
        <begin position="299"/>
        <end position="318"/>
    </location>
</feature>
<keyword evidence="1" id="KW-0472">Membrane</keyword>
<protein>
    <submittedName>
        <fullName evidence="4">Nose resistant-to-fluoxetine protein N-terminal domain-containing protein</fullName>
    </submittedName>
</protein>
<feature type="transmembrane region" description="Helical" evidence="1">
    <location>
        <begin position="379"/>
        <end position="399"/>
    </location>
</feature>
<feature type="transmembrane region" description="Helical" evidence="1">
    <location>
        <begin position="338"/>
        <end position="359"/>
    </location>
</feature>
<evidence type="ECO:0000259" key="2">
    <source>
        <dbReference type="SMART" id="SM00703"/>
    </source>
</evidence>
<dbReference type="PANTHER" id="PTHR11161:SF14">
    <property type="entry name" value="NOSE RESISTANT-TO-FLUOXETINE PROTEIN N-TERMINAL DOMAIN-CONTAINING PROTEIN"/>
    <property type="match status" value="1"/>
</dbReference>
<dbReference type="Pfam" id="PF20146">
    <property type="entry name" value="NRF"/>
    <property type="match status" value="1"/>
</dbReference>
<feature type="domain" description="Nose resistant-to-fluoxetine protein N-terminal" evidence="2">
    <location>
        <begin position="108"/>
        <end position="234"/>
    </location>
</feature>
<dbReference type="GO" id="GO:0016747">
    <property type="term" value="F:acyltransferase activity, transferring groups other than amino-acyl groups"/>
    <property type="evidence" value="ECO:0007669"/>
    <property type="project" value="InterPro"/>
</dbReference>
<accession>A0A914M077</accession>
<feature type="transmembrane region" description="Helical" evidence="1">
    <location>
        <begin position="438"/>
        <end position="461"/>
    </location>
</feature>
<organism evidence="3 4">
    <name type="scientific">Meloidogyne incognita</name>
    <name type="common">Southern root-knot nematode worm</name>
    <name type="synonym">Oxyuris incognita</name>
    <dbReference type="NCBI Taxonomy" id="6306"/>
    <lineage>
        <taxon>Eukaryota</taxon>
        <taxon>Metazoa</taxon>
        <taxon>Ecdysozoa</taxon>
        <taxon>Nematoda</taxon>
        <taxon>Chromadorea</taxon>
        <taxon>Rhabditida</taxon>
        <taxon>Tylenchina</taxon>
        <taxon>Tylenchomorpha</taxon>
        <taxon>Tylenchoidea</taxon>
        <taxon>Meloidogynidae</taxon>
        <taxon>Meloidogyninae</taxon>
        <taxon>Meloidogyne</taxon>
        <taxon>Meloidogyne incognita group</taxon>
    </lineage>
</organism>
<feature type="transmembrane region" description="Helical" evidence="1">
    <location>
        <begin position="468"/>
        <end position="490"/>
    </location>
</feature>